<dbReference type="EMBL" id="CADCTG010000181">
    <property type="protein sequence ID" value="CAA9256223.1"/>
    <property type="molecule type" value="Genomic_DNA"/>
</dbReference>
<organism evidence="1">
    <name type="scientific">uncultured Acetobacteraceae bacterium</name>
    <dbReference type="NCBI Taxonomy" id="169975"/>
    <lineage>
        <taxon>Bacteria</taxon>
        <taxon>Pseudomonadati</taxon>
        <taxon>Pseudomonadota</taxon>
        <taxon>Alphaproteobacteria</taxon>
        <taxon>Acetobacterales</taxon>
        <taxon>Acetobacteraceae</taxon>
        <taxon>environmental samples</taxon>
    </lineage>
</organism>
<reference evidence="1" key="1">
    <citation type="submission" date="2020-02" db="EMBL/GenBank/DDBJ databases">
        <authorList>
            <person name="Meier V. D."/>
        </authorList>
    </citation>
    <scope>NUCLEOTIDE SEQUENCE</scope>
    <source>
        <strain evidence="1">AVDCRST_MAG08</strain>
    </source>
</reference>
<gene>
    <name evidence="1" type="ORF">AVDCRST_MAG08-2462</name>
</gene>
<proteinExistence type="predicted"/>
<protein>
    <submittedName>
        <fullName evidence="1">Uncharacterized protein</fullName>
    </submittedName>
</protein>
<dbReference type="AlphaFoldDB" id="A0A6J4IPZ2"/>
<accession>A0A6J4IPZ2</accession>
<evidence type="ECO:0000313" key="1">
    <source>
        <dbReference type="EMBL" id="CAA9256223.1"/>
    </source>
</evidence>
<sequence>MEFVMIAVAATLAAATPTESPPSQSPAQRHFADQLACEQAASTATPPPGTKLVCVPAGSGGLIHTAH</sequence>
<name>A0A6J4IPZ2_9PROT</name>